<organism evidence="2 3">
    <name type="scientific">Hoeflea halophila</name>
    <dbReference type="NCBI Taxonomy" id="714899"/>
    <lineage>
        <taxon>Bacteria</taxon>
        <taxon>Pseudomonadati</taxon>
        <taxon>Pseudomonadota</taxon>
        <taxon>Alphaproteobacteria</taxon>
        <taxon>Hyphomicrobiales</taxon>
        <taxon>Rhizobiaceae</taxon>
        <taxon>Hoeflea</taxon>
    </lineage>
</organism>
<gene>
    <name evidence="2" type="ORF">SAMN05877838_2694</name>
</gene>
<dbReference type="SUPFAM" id="SSF140931">
    <property type="entry name" value="Fic-like"/>
    <property type="match status" value="1"/>
</dbReference>
<dbReference type="PROSITE" id="PS51459">
    <property type="entry name" value="FIDO"/>
    <property type="match status" value="1"/>
</dbReference>
<dbReference type="Pfam" id="PF02661">
    <property type="entry name" value="Fic"/>
    <property type="match status" value="1"/>
</dbReference>
<dbReference type="EMBL" id="OCPC01000004">
    <property type="protein sequence ID" value="SOE17791.1"/>
    <property type="molecule type" value="Genomic_DNA"/>
</dbReference>
<dbReference type="RefSeq" id="WP_097108294.1">
    <property type="nucleotide sequence ID" value="NZ_OCPC01000004.1"/>
</dbReference>
<dbReference type="InterPro" id="IPR003812">
    <property type="entry name" value="Fido"/>
</dbReference>
<sequence>MAVEPDCPTNWDYEDVADKSDLVVRTREMLVSLRGSNPANQLAHAMDTRQIHGHFFRGYAPKDFPYFVGHYRGENFRCLKDYEVGITSDPRVGHPAATVPLEMDEFSRQLEETIAIIDFQLKAPKSLFSEVDKLVSYCRVVAALFVYFLEIHPYANGNGHMARAIVLLLLGRQSIYPSNGWSIDPRPKDPPYSNLISRYRNGDHDPLVRFLMNCI</sequence>
<dbReference type="AlphaFoldDB" id="A0A286ICJ6"/>
<dbReference type="Proteomes" id="UP000219465">
    <property type="component" value="Unassembled WGS sequence"/>
</dbReference>
<evidence type="ECO:0000259" key="1">
    <source>
        <dbReference type="PROSITE" id="PS51459"/>
    </source>
</evidence>
<evidence type="ECO:0000313" key="2">
    <source>
        <dbReference type="EMBL" id="SOE17791.1"/>
    </source>
</evidence>
<feature type="domain" description="Fido" evidence="1">
    <location>
        <begin position="43"/>
        <end position="213"/>
    </location>
</feature>
<dbReference type="InterPro" id="IPR036597">
    <property type="entry name" value="Fido-like_dom_sf"/>
</dbReference>
<evidence type="ECO:0000313" key="3">
    <source>
        <dbReference type="Proteomes" id="UP000219465"/>
    </source>
</evidence>
<name>A0A286ICJ6_9HYPH</name>
<protein>
    <submittedName>
        <fullName evidence="2">Fic/DOC family protein</fullName>
    </submittedName>
</protein>
<dbReference type="OrthoDB" id="9813719at2"/>
<accession>A0A286ICJ6</accession>
<proteinExistence type="predicted"/>
<keyword evidence="3" id="KW-1185">Reference proteome</keyword>
<reference evidence="3" key="1">
    <citation type="submission" date="2017-08" db="EMBL/GenBank/DDBJ databases">
        <authorList>
            <person name="Varghese N."/>
            <person name="Submissions S."/>
        </authorList>
    </citation>
    <scope>NUCLEOTIDE SEQUENCE [LARGE SCALE GENOMIC DNA]</scope>
    <source>
        <strain evidence="3">KCTC 23107</strain>
    </source>
</reference>
<dbReference type="Gene3D" id="1.10.3290.10">
    <property type="entry name" value="Fido-like domain"/>
    <property type="match status" value="1"/>
</dbReference>